<name>A0ABX7BFP7_9PROT</name>
<evidence type="ECO:0000256" key="1">
    <source>
        <dbReference type="ARBA" id="ARBA00004418"/>
    </source>
</evidence>
<evidence type="ECO:0000259" key="7">
    <source>
        <dbReference type="Pfam" id="PF10502"/>
    </source>
</evidence>
<proteinExistence type="inferred from homology"/>
<dbReference type="InterPro" id="IPR014139">
    <property type="entry name" value="Peptidase_S26C_TraF"/>
</dbReference>
<keyword evidence="8" id="KW-0614">Plasmid</keyword>
<gene>
    <name evidence="8" type="primary">traF</name>
    <name evidence="8" type="ORF">IGS68_29315</name>
</gene>
<dbReference type="InterPro" id="IPR019533">
    <property type="entry name" value="Peptidase_S26"/>
</dbReference>
<keyword evidence="9" id="KW-1185">Reference proteome</keyword>
<reference evidence="8" key="1">
    <citation type="submission" date="2021-02" db="EMBL/GenBank/DDBJ databases">
        <title>Skermanella TT6 skin isolate.</title>
        <authorList>
            <person name="Lee K."/>
            <person name="Ganzorig M."/>
        </authorList>
    </citation>
    <scope>NUCLEOTIDE SEQUENCE</scope>
    <source>
        <strain evidence="8">TT6</strain>
    </source>
</reference>
<dbReference type="RefSeq" id="WP_201082673.1">
    <property type="nucleotide sequence ID" value="NZ_CP067421.1"/>
</dbReference>
<evidence type="ECO:0000313" key="8">
    <source>
        <dbReference type="EMBL" id="QQP93222.1"/>
    </source>
</evidence>
<dbReference type="SUPFAM" id="SSF51306">
    <property type="entry name" value="LexA/Signal peptidase"/>
    <property type="match status" value="1"/>
</dbReference>
<feature type="chain" id="PRO_5045658973" evidence="6">
    <location>
        <begin position="19"/>
        <end position="172"/>
    </location>
</feature>
<evidence type="ECO:0000256" key="2">
    <source>
        <dbReference type="ARBA" id="ARBA00005849"/>
    </source>
</evidence>
<evidence type="ECO:0000256" key="5">
    <source>
        <dbReference type="ARBA" id="ARBA00022971"/>
    </source>
</evidence>
<dbReference type="Pfam" id="PF10502">
    <property type="entry name" value="Peptidase_S26"/>
    <property type="match status" value="1"/>
</dbReference>
<feature type="domain" description="Peptidase S26" evidence="7">
    <location>
        <begin position="10"/>
        <end position="165"/>
    </location>
</feature>
<keyword evidence="4" id="KW-0574">Periplasm</keyword>
<keyword evidence="3 6" id="KW-0732">Signal</keyword>
<feature type="signal peptide" evidence="6">
    <location>
        <begin position="1"/>
        <end position="18"/>
    </location>
</feature>
<evidence type="ECO:0000256" key="4">
    <source>
        <dbReference type="ARBA" id="ARBA00022764"/>
    </source>
</evidence>
<organism evidence="8 9">
    <name type="scientific">Skermanella cutis</name>
    <dbReference type="NCBI Taxonomy" id="2775420"/>
    <lineage>
        <taxon>Bacteria</taxon>
        <taxon>Pseudomonadati</taxon>
        <taxon>Pseudomonadota</taxon>
        <taxon>Alphaproteobacteria</taxon>
        <taxon>Rhodospirillales</taxon>
        <taxon>Azospirillaceae</taxon>
        <taxon>Skermanella</taxon>
    </lineage>
</organism>
<evidence type="ECO:0000256" key="3">
    <source>
        <dbReference type="ARBA" id="ARBA00022729"/>
    </source>
</evidence>
<dbReference type="Gene3D" id="2.10.109.10">
    <property type="entry name" value="Umud Fragment, subunit A"/>
    <property type="match status" value="1"/>
</dbReference>
<geneLocation type="plasmid" evidence="8 9">
    <name>pTT6-1</name>
</geneLocation>
<dbReference type="EMBL" id="CP067421">
    <property type="protein sequence ID" value="QQP93222.1"/>
    <property type="molecule type" value="Genomic_DNA"/>
</dbReference>
<dbReference type="InterPro" id="IPR036286">
    <property type="entry name" value="LexA/Signal_pep-like_sf"/>
</dbReference>
<dbReference type="Proteomes" id="UP000595197">
    <property type="component" value="Plasmid pTT6-1"/>
</dbReference>
<protein>
    <submittedName>
        <fullName evidence="8">Conjugative transfer signal peptidase TraF</fullName>
    </submittedName>
</protein>
<evidence type="ECO:0000256" key="6">
    <source>
        <dbReference type="SAM" id="SignalP"/>
    </source>
</evidence>
<evidence type="ECO:0000313" key="9">
    <source>
        <dbReference type="Proteomes" id="UP000595197"/>
    </source>
</evidence>
<dbReference type="NCBIfam" id="TIGR02771">
    <property type="entry name" value="TraF_Ti"/>
    <property type="match status" value="1"/>
</dbReference>
<comment type="similarity">
    <text evidence="2">Belongs to the peptidase S26C family.</text>
</comment>
<keyword evidence="5" id="KW-0184">Conjugation</keyword>
<accession>A0ABX7BFP7</accession>
<comment type="subcellular location">
    <subcellularLocation>
        <location evidence="1">Periplasm</location>
    </subcellularLocation>
</comment>
<sequence>MKCGLALSALAAAAVMLAAQDHLRLNVSASMPLGFWWVDTTPSFRTGDAVTVCLPNAVATMARSRGYVGSGTCSGDAEPLLKTVLALEGDTVTVTPSGLAVNGRPVHGSASLVTDTAGCPITAVPPGRYVVQPGTLWILATRDRRSFDSRYFGPLPLAVVQGAARPLLIWEP</sequence>